<gene>
    <name evidence="1" type="ORF">AY601_1909</name>
</gene>
<keyword evidence="2" id="KW-1185">Reference proteome</keyword>
<dbReference type="OrthoDB" id="1147047at2"/>
<accession>A0A127VBU4</accession>
<dbReference type="PATRIC" id="fig|188932.3.peg.1998"/>
<dbReference type="AlphaFoldDB" id="A0A127VBU4"/>
<evidence type="ECO:0000313" key="1">
    <source>
        <dbReference type="EMBL" id="AMP98816.1"/>
    </source>
</evidence>
<dbReference type="RefSeq" id="WP_068399748.1">
    <property type="nucleotide sequence ID" value="NZ_CP014504.1"/>
</dbReference>
<name>A0A127VBU4_9SPHI</name>
<dbReference type="EMBL" id="CP014504">
    <property type="protein sequence ID" value="AMP98816.1"/>
    <property type="molecule type" value="Genomic_DNA"/>
</dbReference>
<proteinExistence type="predicted"/>
<sequence length="369" mass="44458">MKEIADLKIKFKHFTKAAFEQLKIETERQVTTWFWATSDLYNPEPFHYESNHWTRGRKLKAEPEKKAEHCQYGLNNQGEIIVERQYTSFEQYFYQTFYVRTQGMIIRYRFSYEEQEIESISMFYEEQGQLTKHITVADTQCKCDYATYYYNQNQKLTEKKWHLEFDDFETDRDHEYKYDQFGLLETIIENQEQVIYRKPDQSISFIQLTTIAEERLFSVLQQNIREYSIQEEIYCIYINYGNSNFFPPAIAYGTKAEKDHWQAAQGAKAKWIVWNPADYQYNREVSMDQETADFFEFYNQETEMRQKYKEARKAILNVVLKLKIVLNEFKLNKTSDFVIVAADAEQGDLKKNFKVLNPELFEKFKKDLP</sequence>
<evidence type="ECO:0000313" key="2">
    <source>
        <dbReference type="Proteomes" id="UP000071561"/>
    </source>
</evidence>
<dbReference type="KEGG" id="pcm:AY601_1909"/>
<organism evidence="1 2">
    <name type="scientific">Pedobacter cryoconitis</name>
    <dbReference type="NCBI Taxonomy" id="188932"/>
    <lineage>
        <taxon>Bacteria</taxon>
        <taxon>Pseudomonadati</taxon>
        <taxon>Bacteroidota</taxon>
        <taxon>Sphingobacteriia</taxon>
        <taxon>Sphingobacteriales</taxon>
        <taxon>Sphingobacteriaceae</taxon>
        <taxon>Pedobacter</taxon>
    </lineage>
</organism>
<protein>
    <submittedName>
        <fullName evidence="1">Uncharacterized protein</fullName>
    </submittedName>
</protein>
<reference evidence="1 2" key="1">
    <citation type="submission" date="2016-03" db="EMBL/GenBank/DDBJ databases">
        <title>Complete genome sequence of Pedobacter cryoconitis PAMC 27485.</title>
        <authorList>
            <person name="Lee J."/>
            <person name="Kim O.-S."/>
        </authorList>
    </citation>
    <scope>NUCLEOTIDE SEQUENCE [LARGE SCALE GENOMIC DNA]</scope>
    <source>
        <strain evidence="1 2">PAMC 27485</strain>
    </source>
</reference>
<dbReference type="Proteomes" id="UP000071561">
    <property type="component" value="Chromosome"/>
</dbReference>